<gene>
    <name evidence="2" type="ORF">CLV39_1391</name>
</gene>
<evidence type="ECO:0000313" key="3">
    <source>
        <dbReference type="Proteomes" id="UP000280842"/>
    </source>
</evidence>
<dbReference type="Gene3D" id="3.40.50.300">
    <property type="entry name" value="P-loop containing nucleotide triphosphate hydrolases"/>
    <property type="match status" value="1"/>
</dbReference>
<reference evidence="2 3" key="1">
    <citation type="submission" date="2018-10" db="EMBL/GenBank/DDBJ databases">
        <title>Genomic Encyclopedia of Archaeal and Bacterial Type Strains, Phase II (KMG-II): from individual species to whole genera.</title>
        <authorList>
            <person name="Goeker M."/>
        </authorList>
    </citation>
    <scope>NUCLEOTIDE SEQUENCE [LARGE SCALE GENOMIC DNA]</scope>
    <source>
        <strain evidence="2 3">VM1</strain>
    </source>
</reference>
<dbReference type="InterPro" id="IPR027417">
    <property type="entry name" value="P-loop_NTPase"/>
</dbReference>
<dbReference type="AlphaFoldDB" id="A0A3M0B861"/>
<protein>
    <recommendedName>
        <fullName evidence="1">ATPase domain-containing protein</fullName>
    </recommendedName>
</protein>
<dbReference type="Proteomes" id="UP000280842">
    <property type="component" value="Unassembled WGS sequence"/>
</dbReference>
<dbReference type="EMBL" id="REFO01000013">
    <property type="protein sequence ID" value="RMA93327.1"/>
    <property type="molecule type" value="Genomic_DNA"/>
</dbReference>
<dbReference type="InterPro" id="IPR051667">
    <property type="entry name" value="Archaeal_ATPase_domain"/>
</dbReference>
<organism evidence="2 3">
    <name type="scientific">Hydrogenothermus marinus</name>
    <dbReference type="NCBI Taxonomy" id="133270"/>
    <lineage>
        <taxon>Bacteria</taxon>
        <taxon>Pseudomonadati</taxon>
        <taxon>Aquificota</taxon>
        <taxon>Aquificia</taxon>
        <taxon>Aquificales</taxon>
        <taxon>Hydrogenothermaceae</taxon>
        <taxon>Hydrogenothermus</taxon>
    </lineage>
</organism>
<dbReference type="PANTHER" id="PTHR37096">
    <property type="entry name" value="YALI0E33429P"/>
    <property type="match status" value="1"/>
</dbReference>
<comment type="caution">
    <text evidence="2">The sequence shown here is derived from an EMBL/GenBank/DDBJ whole genome shotgun (WGS) entry which is preliminary data.</text>
</comment>
<dbReference type="GO" id="GO:0005524">
    <property type="term" value="F:ATP binding"/>
    <property type="evidence" value="ECO:0007669"/>
    <property type="project" value="InterPro"/>
</dbReference>
<dbReference type="RefSeq" id="WP_121923497.1">
    <property type="nucleotide sequence ID" value="NZ_REFO01000013.1"/>
</dbReference>
<keyword evidence="3" id="KW-1185">Reference proteome</keyword>
<evidence type="ECO:0000259" key="1">
    <source>
        <dbReference type="Pfam" id="PF01637"/>
    </source>
</evidence>
<dbReference type="Pfam" id="PF01637">
    <property type="entry name" value="ATPase_2"/>
    <property type="match status" value="1"/>
</dbReference>
<dbReference type="SUPFAM" id="SSF52540">
    <property type="entry name" value="P-loop containing nucleoside triphosphate hydrolases"/>
    <property type="match status" value="1"/>
</dbReference>
<accession>A0A3M0B861</accession>
<name>A0A3M0B861_9AQUI</name>
<proteinExistence type="predicted"/>
<feature type="domain" description="ATPase" evidence="1">
    <location>
        <begin position="11"/>
        <end position="248"/>
    </location>
</feature>
<evidence type="ECO:0000313" key="2">
    <source>
        <dbReference type="EMBL" id="RMA93327.1"/>
    </source>
</evidence>
<dbReference type="PANTHER" id="PTHR37096:SF1">
    <property type="entry name" value="AAA+ ATPASE DOMAIN-CONTAINING PROTEIN"/>
    <property type="match status" value="1"/>
</dbReference>
<sequence>MLIKQFRGVDFINREKEIDFFLSYFKQKPERVLWVYGPKSSGKTTLIEYIIEEILAKNSEYYIRYINFRGILVYSYDTFLDAILEEKDEEETQTELNRNYNLFNVFKLEAKTLKKIKKRKKNLFNYLLEEFQKTGKKNIFIIDEIQTLQDIYINGERELLNEFLNFCVRLTKETHLSHVVISTSNTIFQNQIYNTAKMKATSDFKLVDHLGYKDIEEWLLSKDLGFTKEDIKLIYDYLGGSVAYIKKLIDFRNMYPSLKEQLEEMAEIAKNEILFERNKNLTDKEYNIFLEIAKNIVDKGYYILDEKDELKRKEIYKVIERFCEVEILFFDPIKNITKANSRIYVKAFEKLLK</sequence>
<dbReference type="OrthoDB" id="9776986at2"/>
<dbReference type="InterPro" id="IPR011579">
    <property type="entry name" value="ATPase_dom"/>
</dbReference>